<dbReference type="SUPFAM" id="SSF110738">
    <property type="entry name" value="Glycerate kinase I"/>
    <property type="match status" value="1"/>
</dbReference>
<dbReference type="AlphaFoldDB" id="A0A3Q9G5U9"/>
<dbReference type="InterPro" id="IPR036129">
    <property type="entry name" value="Glycerate_kinase_sf"/>
</dbReference>
<dbReference type="EMBL" id="CP034593">
    <property type="protein sequence ID" value="AZQ76343.1"/>
    <property type="molecule type" value="Genomic_DNA"/>
</dbReference>
<accession>A0A3Q9G5U9</accession>
<dbReference type="Gene3D" id="3.90.1510.10">
    <property type="entry name" value="Glycerate kinase, domain 2"/>
    <property type="match status" value="1"/>
</dbReference>
<evidence type="ECO:0000313" key="2">
    <source>
        <dbReference type="Proteomes" id="UP000280344"/>
    </source>
</evidence>
<reference evidence="1 2" key="1">
    <citation type="submission" date="2018-12" db="EMBL/GenBank/DDBJ databases">
        <title>Complete genome sequence of Flaviflexus sp. H23T48.</title>
        <authorList>
            <person name="Bae J.-W."/>
            <person name="Lee J.-Y."/>
        </authorList>
    </citation>
    <scope>NUCLEOTIDE SEQUENCE [LARGE SCALE GENOMIC DNA]</scope>
    <source>
        <strain evidence="1 2">H23T48</strain>
    </source>
</reference>
<sequence length="320" mass="33506">MNILLTATRVEGAPASVVLDAAAGPWKERADVDSVPVSDGEGDLCEVLAQLSGGELGAIESAGVPVPSLVSNRRWVLDLSQSWGENSRGLGVALTTVLAENPSRLVLNLPRRVFPDLGEAMLEEMGFSGVEDLATAFADVDVLVTCSAEQPLLGVNGLPRWLDRHGALSALEAQELEKSIGGRLPRSARQSLLSDDLDPKSPTSGIGGGAAMLLQAAGARTAWAGDVVAGAIAPRLTEVDLVVYVTGEIGLDLPRSLFTLADHAEKDAIPVIVIYGEGRLQRHELARFGLSGSYSYAPEGVNLAGLARAMGPISQTWART</sequence>
<dbReference type="GO" id="GO:0031388">
    <property type="term" value="P:organic acid phosphorylation"/>
    <property type="evidence" value="ECO:0007669"/>
    <property type="project" value="InterPro"/>
</dbReference>
<name>A0A3Q9G5U9_9ACTO</name>
<proteinExistence type="predicted"/>
<dbReference type="GO" id="GO:0008887">
    <property type="term" value="F:glycerate kinase activity"/>
    <property type="evidence" value="ECO:0007669"/>
    <property type="project" value="InterPro"/>
</dbReference>
<dbReference type="InterPro" id="IPR018193">
    <property type="entry name" value="Glyc_kinase_flavodox-like_fold"/>
</dbReference>
<keyword evidence="2" id="KW-1185">Reference proteome</keyword>
<dbReference type="InterPro" id="IPR004381">
    <property type="entry name" value="Glycerate_kinase"/>
</dbReference>
<dbReference type="KEGG" id="flh:EJ997_02290"/>
<protein>
    <recommendedName>
        <fullName evidence="3">Glycerate kinase</fullName>
    </recommendedName>
</protein>
<organism evidence="1 2">
    <name type="scientific">Flaviflexus ciconiae</name>
    <dbReference type="NCBI Taxonomy" id="2496867"/>
    <lineage>
        <taxon>Bacteria</taxon>
        <taxon>Bacillati</taxon>
        <taxon>Actinomycetota</taxon>
        <taxon>Actinomycetes</taxon>
        <taxon>Actinomycetales</taxon>
        <taxon>Actinomycetaceae</taxon>
        <taxon>Flaviflexus</taxon>
    </lineage>
</organism>
<dbReference type="Proteomes" id="UP000280344">
    <property type="component" value="Chromosome"/>
</dbReference>
<evidence type="ECO:0000313" key="1">
    <source>
        <dbReference type="EMBL" id="AZQ76343.1"/>
    </source>
</evidence>
<evidence type="ECO:0008006" key="3">
    <source>
        <dbReference type="Google" id="ProtNLM"/>
    </source>
</evidence>
<dbReference type="OrthoDB" id="3266093at2"/>
<dbReference type="Pfam" id="PF02595">
    <property type="entry name" value="Gly_kinase"/>
    <property type="match status" value="1"/>
</dbReference>
<dbReference type="RefSeq" id="WP_126703152.1">
    <property type="nucleotide sequence ID" value="NZ_CP034593.1"/>
</dbReference>
<gene>
    <name evidence="1" type="ORF">EJ997_02290</name>
</gene>